<evidence type="ECO:0000259" key="8">
    <source>
        <dbReference type="PROSITE" id="PS50126"/>
    </source>
</evidence>
<evidence type="ECO:0000256" key="3">
    <source>
        <dbReference type="ARBA" id="ARBA00022722"/>
    </source>
</evidence>
<evidence type="ECO:0000313" key="9">
    <source>
        <dbReference type="EMBL" id="MSS01434.1"/>
    </source>
</evidence>
<gene>
    <name evidence="7 9" type="primary">rnr</name>
    <name evidence="9" type="ORF">FYJ50_04845</name>
</gene>
<protein>
    <recommendedName>
        <fullName evidence="7">Ribonuclease R</fullName>
        <shortName evidence="7">RNase R</shortName>
        <ecNumber evidence="7">3.1.13.1</ecNumber>
    </recommendedName>
</protein>
<dbReference type="SMART" id="SM00955">
    <property type="entry name" value="RNB"/>
    <property type="match status" value="1"/>
</dbReference>
<dbReference type="CDD" id="cd04471">
    <property type="entry name" value="S1_RNase_R"/>
    <property type="match status" value="1"/>
</dbReference>
<dbReference type="SUPFAM" id="SSF50249">
    <property type="entry name" value="Nucleic acid-binding proteins"/>
    <property type="match status" value="2"/>
</dbReference>
<dbReference type="GO" id="GO:0005829">
    <property type="term" value="C:cytosol"/>
    <property type="evidence" value="ECO:0007669"/>
    <property type="project" value="TreeGrafter"/>
</dbReference>
<comment type="similarity">
    <text evidence="7">Belongs to the RNR ribonuclease family. RNase R subfamily.</text>
</comment>
<dbReference type="NCBIfam" id="TIGR00358">
    <property type="entry name" value="3_prime_RNase"/>
    <property type="match status" value="1"/>
</dbReference>
<keyword evidence="10" id="KW-1185">Reference proteome</keyword>
<feature type="domain" description="S1 motif" evidence="8">
    <location>
        <begin position="600"/>
        <end position="677"/>
    </location>
</feature>
<dbReference type="Pfam" id="PF00575">
    <property type="entry name" value="S1"/>
    <property type="match status" value="1"/>
</dbReference>
<dbReference type="Pfam" id="PF00773">
    <property type="entry name" value="RNB"/>
    <property type="match status" value="1"/>
</dbReference>
<dbReference type="RefSeq" id="WP_154459971.1">
    <property type="nucleotide sequence ID" value="NZ_VUMM01000007.1"/>
</dbReference>
<accession>A0A7X2N2S7</accession>
<dbReference type="GO" id="GO:0008859">
    <property type="term" value="F:exoribonuclease II activity"/>
    <property type="evidence" value="ECO:0007669"/>
    <property type="project" value="UniProtKB-UniRule"/>
</dbReference>
<dbReference type="PANTHER" id="PTHR23355">
    <property type="entry name" value="RIBONUCLEASE"/>
    <property type="match status" value="1"/>
</dbReference>
<dbReference type="PANTHER" id="PTHR23355:SF9">
    <property type="entry name" value="DIS3-LIKE EXONUCLEASE 2"/>
    <property type="match status" value="1"/>
</dbReference>
<evidence type="ECO:0000256" key="6">
    <source>
        <dbReference type="ARBA" id="ARBA00022884"/>
    </source>
</evidence>
<keyword evidence="4 7" id="KW-0378">Hydrolase</keyword>
<evidence type="ECO:0000256" key="5">
    <source>
        <dbReference type="ARBA" id="ARBA00022839"/>
    </source>
</evidence>
<dbReference type="SMART" id="SM00316">
    <property type="entry name" value="S1"/>
    <property type="match status" value="1"/>
</dbReference>
<dbReference type="Gene3D" id="2.40.50.140">
    <property type="entry name" value="Nucleic acid-binding proteins"/>
    <property type="match status" value="1"/>
</dbReference>
<dbReference type="InterPro" id="IPR003029">
    <property type="entry name" value="S1_domain"/>
</dbReference>
<keyword evidence="6 7" id="KW-0694">RNA-binding</keyword>
<evidence type="ECO:0000256" key="4">
    <source>
        <dbReference type="ARBA" id="ARBA00022801"/>
    </source>
</evidence>
<dbReference type="GO" id="GO:0003723">
    <property type="term" value="F:RNA binding"/>
    <property type="evidence" value="ECO:0007669"/>
    <property type="project" value="UniProtKB-UniRule"/>
</dbReference>
<dbReference type="PROSITE" id="PS50126">
    <property type="entry name" value="S1"/>
    <property type="match status" value="1"/>
</dbReference>
<dbReference type="InterPro" id="IPR011805">
    <property type="entry name" value="RNase_R"/>
</dbReference>
<reference evidence="9 10" key="1">
    <citation type="submission" date="2019-08" db="EMBL/GenBank/DDBJ databases">
        <title>In-depth cultivation of the pig gut microbiome towards novel bacterial diversity and tailored functional studies.</title>
        <authorList>
            <person name="Wylensek D."/>
            <person name="Hitch T.C.A."/>
            <person name="Clavel T."/>
        </authorList>
    </citation>
    <scope>NUCLEOTIDE SEQUENCE [LARGE SCALE GENOMIC DNA]</scope>
    <source>
        <strain evidence="9 10">LKV-178-WT-2G</strain>
    </source>
</reference>
<dbReference type="InterPro" id="IPR050180">
    <property type="entry name" value="RNR_Ribonuclease"/>
</dbReference>
<evidence type="ECO:0000313" key="10">
    <source>
        <dbReference type="Proteomes" id="UP000470082"/>
    </source>
</evidence>
<name>A0A7X2N2S7_9FIRM</name>
<keyword evidence="2 7" id="KW-0963">Cytoplasm</keyword>
<dbReference type="InterPro" id="IPR001900">
    <property type="entry name" value="RNase_II/R"/>
</dbReference>
<evidence type="ECO:0000256" key="1">
    <source>
        <dbReference type="ARBA" id="ARBA00001849"/>
    </source>
</evidence>
<dbReference type="InterPro" id="IPR012340">
    <property type="entry name" value="NA-bd_OB-fold"/>
</dbReference>
<dbReference type="HAMAP" id="MF_01895">
    <property type="entry name" value="RNase_R"/>
    <property type="match status" value="1"/>
</dbReference>
<dbReference type="EC" id="3.1.13.1" evidence="7"/>
<comment type="catalytic activity">
    <reaction evidence="1 7">
        <text>Exonucleolytic cleavage in the 3'- to 5'-direction to yield nucleoside 5'-phosphates.</text>
        <dbReference type="EC" id="3.1.13.1"/>
    </reaction>
</comment>
<evidence type="ECO:0000256" key="2">
    <source>
        <dbReference type="ARBA" id="ARBA00022490"/>
    </source>
</evidence>
<proteinExistence type="inferred from homology"/>
<dbReference type="Proteomes" id="UP000470082">
    <property type="component" value="Unassembled WGS sequence"/>
</dbReference>
<evidence type="ECO:0000256" key="7">
    <source>
        <dbReference type="HAMAP-Rule" id="MF_01895"/>
    </source>
</evidence>
<comment type="function">
    <text evidence="7">3'-5' exoribonuclease that releases 5'-nucleoside monophosphates and is involved in maturation of structured RNAs.</text>
</comment>
<comment type="subcellular location">
    <subcellularLocation>
        <location evidence="7">Cytoplasm</location>
    </subcellularLocation>
</comment>
<keyword evidence="3 7" id="KW-0540">Nuclease</keyword>
<dbReference type="AlphaFoldDB" id="A0A7X2N2S7"/>
<keyword evidence="5 7" id="KW-0269">Exonuclease</keyword>
<dbReference type="EMBL" id="VUMM01000007">
    <property type="protein sequence ID" value="MSS01434.1"/>
    <property type="molecule type" value="Genomic_DNA"/>
</dbReference>
<organism evidence="9 10">
    <name type="scientific">Floccifex porci</name>
    <dbReference type="NCBI Taxonomy" id="2606629"/>
    <lineage>
        <taxon>Bacteria</taxon>
        <taxon>Bacillati</taxon>
        <taxon>Bacillota</taxon>
        <taxon>Erysipelotrichia</taxon>
        <taxon>Erysipelotrichales</taxon>
        <taxon>Erysipelotrichaceae</taxon>
        <taxon>Floccifex</taxon>
    </lineage>
</organism>
<dbReference type="InterPro" id="IPR004476">
    <property type="entry name" value="RNase_II/RNase_R"/>
</dbReference>
<sequence length="677" mass="79219">MKEELLKKFHQRKKWNIDELRKALNIKSAQELTCLVKTLNELVEKRLIINNHTNYILVTTSDMIGKVKDVSKYEYMVFNEDKKIYVEKKYARNVFDQDEVFVQKEKGVWKVKQIFNRGIHKITGEFIHTRQGLKFFSDIDYHRTFIVKNIDDYKIHNHDKAIVRIMKYDNPMIVEIDSIVGNIKDKGVDITSILLENNVRINFNERIEKQLMEIPDIVTKKDLDNRIDLRNLIAFTIDGNDAKDFDDAISIKKKKYGYTLYVHIADVSHYVKPSSPIDQEAYARCTSIYVVDRVIPMLPFKLSNGICSLNPNVDRCTITCQMEMDEHGNCTNYKIYPSVIHSIQRATYENVNKALEGNLQAISQYSQIYPSLVDLAQCASLMKERSYDRGCIDFNTREPLITLNKKGKPVSIQIKERGFSEQIIEVCMIQANVCVAKELFKNQYPCMYRIHEKPSEKKIEMLSQYVNSLHILFDDQDVTSKTIQVLLESIEDHNLYEVVSRMALRSMQKAEYSNENKGHFGLSLETYCHFTSPIRRYSDLVVHRMLRKYIFDKEEGNVKKDEEKIRKQSFQMSQKEKDAIIVERKVNDYKMAEYMENHMFKSFEGTIISIMEFGFFVELDNCIEGLVPLRTLYDSYVYDELTMSLVGDFNSYVLGQKVNVMVTEVNKQKGQITFQIV</sequence>
<comment type="caution">
    <text evidence="9">The sequence shown here is derived from an EMBL/GenBank/DDBJ whole genome shotgun (WGS) entry which is preliminary data.</text>
</comment>
<dbReference type="GO" id="GO:0006402">
    <property type="term" value="P:mRNA catabolic process"/>
    <property type="evidence" value="ECO:0007669"/>
    <property type="project" value="TreeGrafter"/>
</dbReference>
<dbReference type="NCBIfam" id="TIGR02063">
    <property type="entry name" value="RNase_R"/>
    <property type="match status" value="1"/>
</dbReference>